<dbReference type="InterPro" id="IPR015942">
    <property type="entry name" value="Asp/Glu/hydantoin_racemase"/>
</dbReference>
<keyword evidence="2" id="KW-0413">Isomerase</keyword>
<sequence>MKSNPKTLGILAGMGPRSTTPFLEQVLDECQRQYNATLDEEFPKIIIYSLPTPFYLDKEIDHDLMQKTIIEGLKKLEDNGVHSIAMPCNSAHIYIDHLQQAIKTKLFNIIEQTVNQLPTNKTNVTLFATKTTFDSNLYQKEILAKGHTFVFESHWQTLLNEVISGIKKDKSNPQNLILWEELLHKVKDKTNCIVIACTDLNVVMQRSAVDTYFVDSSLALAKAVVQDYLDN</sequence>
<organism evidence="3 4">
    <name type="scientific">Myroides profundi</name>
    <dbReference type="NCBI Taxonomy" id="480520"/>
    <lineage>
        <taxon>Bacteria</taxon>
        <taxon>Pseudomonadati</taxon>
        <taxon>Bacteroidota</taxon>
        <taxon>Flavobacteriia</taxon>
        <taxon>Flavobacteriales</taxon>
        <taxon>Flavobacteriaceae</taxon>
        <taxon>Myroides</taxon>
    </lineage>
</organism>
<dbReference type="GO" id="GO:0047661">
    <property type="term" value="F:amino-acid racemase activity"/>
    <property type="evidence" value="ECO:0007669"/>
    <property type="project" value="InterPro"/>
</dbReference>
<keyword evidence="4" id="KW-1185">Reference proteome</keyword>
<dbReference type="InterPro" id="IPR001920">
    <property type="entry name" value="Asp/Glu_race"/>
</dbReference>
<evidence type="ECO:0000256" key="2">
    <source>
        <dbReference type="ARBA" id="ARBA00023235"/>
    </source>
</evidence>
<dbReference type="Proteomes" id="UP000183496">
    <property type="component" value="Unassembled WGS sequence"/>
</dbReference>
<dbReference type="NCBIfam" id="TIGR00035">
    <property type="entry name" value="asp_race"/>
    <property type="match status" value="1"/>
</dbReference>
<dbReference type="RefSeq" id="WP_041891345.1">
    <property type="nucleotide sequence ID" value="NZ_CP010817.1"/>
</dbReference>
<dbReference type="AlphaFoldDB" id="A0AAJ5BCX4"/>
<dbReference type="PANTHER" id="PTHR21198:SF7">
    <property type="entry name" value="ASPARTATE-GLUTAMATE RACEMASE FAMILY"/>
    <property type="match status" value="1"/>
</dbReference>
<dbReference type="SUPFAM" id="SSF53681">
    <property type="entry name" value="Aspartate/glutamate racemase"/>
    <property type="match status" value="2"/>
</dbReference>
<proteinExistence type="inferred from homology"/>
<evidence type="ECO:0000313" key="3">
    <source>
        <dbReference type="EMBL" id="SEQ24290.1"/>
    </source>
</evidence>
<dbReference type="PANTHER" id="PTHR21198">
    <property type="entry name" value="GLUTAMATE RACEMASE"/>
    <property type="match status" value="1"/>
</dbReference>
<protein>
    <submittedName>
        <fullName evidence="3">Aspartate racemase</fullName>
    </submittedName>
</protein>
<gene>
    <name evidence="3" type="ORF">SAMN04488089_102151</name>
</gene>
<comment type="similarity">
    <text evidence="1">Belongs to the aspartate/glutamate racemases family.</text>
</comment>
<evidence type="ECO:0000256" key="1">
    <source>
        <dbReference type="ARBA" id="ARBA00007847"/>
    </source>
</evidence>
<dbReference type="KEGG" id="mpw:MPR_1654"/>
<dbReference type="Pfam" id="PF01177">
    <property type="entry name" value="Asp_Glu_race"/>
    <property type="match status" value="1"/>
</dbReference>
<evidence type="ECO:0000313" key="4">
    <source>
        <dbReference type="Proteomes" id="UP000183496"/>
    </source>
</evidence>
<dbReference type="EMBL" id="FOFY01000002">
    <property type="protein sequence ID" value="SEQ24290.1"/>
    <property type="molecule type" value="Genomic_DNA"/>
</dbReference>
<name>A0AAJ5BCX4_MYRPR</name>
<accession>A0AAJ5BCX4</accession>
<dbReference type="Gene3D" id="3.40.50.1860">
    <property type="match status" value="2"/>
</dbReference>
<dbReference type="InterPro" id="IPR004380">
    <property type="entry name" value="Asp_race"/>
</dbReference>
<reference evidence="3 4" key="1">
    <citation type="submission" date="2016-10" db="EMBL/GenBank/DDBJ databases">
        <authorList>
            <person name="Varghese N."/>
            <person name="Submissions S."/>
        </authorList>
    </citation>
    <scope>NUCLEOTIDE SEQUENCE [LARGE SCALE GENOMIC DNA]</scope>
    <source>
        <strain evidence="4">DSM 19823 / KCTC 23066 / CCTCC M 208030 / D25</strain>
    </source>
</reference>
<comment type="caution">
    <text evidence="3">The sequence shown here is derived from an EMBL/GenBank/DDBJ whole genome shotgun (WGS) entry which is preliminary data.</text>
</comment>